<gene>
    <name evidence="6 10" type="primary">minC</name>
    <name evidence="11" type="ORF">KEBURONENSIS_00847</name>
    <name evidence="10" type="ORF">KEBURONENSIS_01517</name>
</gene>
<accession>A0A238HHJ2</accession>
<evidence type="ECO:0000259" key="9">
    <source>
        <dbReference type="Pfam" id="PF05209"/>
    </source>
</evidence>
<evidence type="ECO:0000256" key="7">
    <source>
        <dbReference type="SAM" id="MobiDB-lite"/>
    </source>
</evidence>
<comment type="similarity">
    <text evidence="1 6">Belongs to the MinC family.</text>
</comment>
<protein>
    <recommendedName>
        <fullName evidence="6">Probable septum site-determining protein MinC</fullName>
    </recommendedName>
</protein>
<dbReference type="EMBL" id="FXUV01000027">
    <property type="protein sequence ID" value="SMQ12616.1"/>
    <property type="molecule type" value="Genomic_DNA"/>
</dbReference>
<comment type="subunit">
    <text evidence="6">Interacts with MinD and FtsZ.</text>
</comment>
<keyword evidence="2 6" id="KW-0132">Cell division</keyword>
<evidence type="ECO:0000313" key="11">
    <source>
        <dbReference type="EMBL" id="SNB61532.1"/>
    </source>
</evidence>
<dbReference type="GO" id="GO:0051302">
    <property type="term" value="P:regulation of cell division"/>
    <property type="evidence" value="ECO:0007669"/>
    <property type="project" value="InterPro"/>
</dbReference>
<feature type="compositionally biased region" description="Acidic residues" evidence="7">
    <location>
        <begin position="147"/>
        <end position="170"/>
    </location>
</feature>
<evidence type="ECO:0000256" key="3">
    <source>
        <dbReference type="ARBA" id="ARBA00023210"/>
    </source>
</evidence>
<dbReference type="Gene3D" id="2.160.20.70">
    <property type="match status" value="1"/>
</dbReference>
<evidence type="ECO:0000259" key="8">
    <source>
        <dbReference type="Pfam" id="PF03775"/>
    </source>
</evidence>
<dbReference type="RefSeq" id="WP_095062771.1">
    <property type="nucleotide sequence ID" value="NZ_FXUV02000013.1"/>
</dbReference>
<proteinExistence type="inferred from homology"/>
<dbReference type="STRING" id="1522312.GCA_900177895_00471"/>
<dbReference type="InterPro" id="IPR007874">
    <property type="entry name" value="MinC_N"/>
</dbReference>
<evidence type="ECO:0000256" key="6">
    <source>
        <dbReference type="HAMAP-Rule" id="MF_00267"/>
    </source>
</evidence>
<organism evidence="10">
    <name type="scientific">Kingella negevensis</name>
    <dbReference type="NCBI Taxonomy" id="1522312"/>
    <lineage>
        <taxon>Bacteria</taxon>
        <taxon>Pseudomonadati</taxon>
        <taxon>Pseudomonadota</taxon>
        <taxon>Betaproteobacteria</taxon>
        <taxon>Neisseriales</taxon>
        <taxon>Neisseriaceae</taxon>
        <taxon>Kingella</taxon>
    </lineage>
</organism>
<evidence type="ECO:0000256" key="5">
    <source>
        <dbReference type="ARBA" id="ARBA00025606"/>
    </source>
</evidence>
<dbReference type="GO" id="GO:1901891">
    <property type="term" value="P:regulation of cell septum assembly"/>
    <property type="evidence" value="ECO:0007669"/>
    <property type="project" value="InterPro"/>
</dbReference>
<keyword evidence="3 6" id="KW-0717">Septation</keyword>
<feature type="domain" description="Septum formation inhibitor MinC N-terminal" evidence="9">
    <location>
        <begin position="5"/>
        <end position="77"/>
    </location>
</feature>
<feature type="region of interest" description="Disordered" evidence="7">
    <location>
        <begin position="103"/>
        <end position="189"/>
    </location>
</feature>
<dbReference type="InterPro" id="IPR005526">
    <property type="entry name" value="Septum_form_inhib_MinC_C"/>
</dbReference>
<dbReference type="InterPro" id="IPR013033">
    <property type="entry name" value="MinC"/>
</dbReference>
<dbReference type="PANTHER" id="PTHR34108:SF1">
    <property type="entry name" value="SEPTUM SITE-DETERMINING PROTEIN MINC"/>
    <property type="match status" value="1"/>
</dbReference>
<keyword evidence="4 6" id="KW-0131">Cell cycle</keyword>
<dbReference type="PANTHER" id="PTHR34108">
    <property type="entry name" value="SEPTUM SITE-DETERMINING PROTEIN MINC"/>
    <property type="match status" value="1"/>
</dbReference>
<dbReference type="OrthoDB" id="9794530at2"/>
<dbReference type="AlphaFoldDB" id="A0A238HHJ2"/>
<name>A0A238HHJ2_9NEIS</name>
<dbReference type="Proteomes" id="UP000215450">
    <property type="component" value="Unassembled WGS sequence"/>
</dbReference>
<reference evidence="10" key="1">
    <citation type="submission" date="2017-05" db="EMBL/GenBank/DDBJ databases">
        <authorList>
            <person name="Song R."/>
            <person name="Chenine A.L."/>
            <person name="Ruprecht R.M."/>
        </authorList>
    </citation>
    <scope>NUCLEOTIDE SEQUENCE</scope>
    <source>
        <strain evidence="10">Kingella_eburonensis</strain>
    </source>
</reference>
<evidence type="ECO:0000256" key="2">
    <source>
        <dbReference type="ARBA" id="ARBA00022618"/>
    </source>
</evidence>
<dbReference type="Pfam" id="PF03775">
    <property type="entry name" value="MinC_C"/>
    <property type="match status" value="1"/>
</dbReference>
<dbReference type="SUPFAM" id="SSF63848">
    <property type="entry name" value="Cell-division inhibitor MinC, C-terminal domain"/>
    <property type="match status" value="1"/>
</dbReference>
<dbReference type="Pfam" id="PF05209">
    <property type="entry name" value="MinC_N"/>
    <property type="match status" value="1"/>
</dbReference>
<reference evidence="11 12" key="2">
    <citation type="submission" date="2017-06" db="EMBL/GenBank/DDBJ databases">
        <authorList>
            <person name="Kim H.J."/>
            <person name="Triplett B.A."/>
        </authorList>
    </citation>
    <scope>NUCLEOTIDE SEQUENCE [LARGE SCALE GENOMIC DNA]</scope>
    <source>
        <strain evidence="11">Kingella_eburonensis</strain>
    </source>
</reference>
<dbReference type="EMBL" id="FXUV02000013">
    <property type="protein sequence ID" value="SNB61532.1"/>
    <property type="molecule type" value="Genomic_DNA"/>
</dbReference>
<evidence type="ECO:0000256" key="4">
    <source>
        <dbReference type="ARBA" id="ARBA00023306"/>
    </source>
</evidence>
<evidence type="ECO:0000256" key="1">
    <source>
        <dbReference type="ARBA" id="ARBA00006291"/>
    </source>
</evidence>
<evidence type="ECO:0000313" key="12">
    <source>
        <dbReference type="Proteomes" id="UP000215450"/>
    </source>
</evidence>
<sequence>MKAAFELKSARLRLEALTLRLFSAQLDEIKQLLTDKAEQYQMFTSMPFILDASSLKTSDNLDVKAVVALFAEHGLRVVALRHEEAHWADIARETGLLWLQSEKAETQVSQPENADAVEETAETQPENTEAAKETEETEQPESSTEDKTEETETQPENSSEEQTETSEETQPENAETSAEEPEKATPVLELTARPTLVITHPVRTGQQIYAEKADLIVLGMVSEGAEVIADGNIHIYAPMRGRALAGESGDQNARIFMQSMQAELVSIAGIYRVFEQDLPPHLHKQAVQISLDNERLVIAAIEAR</sequence>
<dbReference type="HAMAP" id="MF_00267">
    <property type="entry name" value="MinC"/>
    <property type="match status" value="1"/>
</dbReference>
<comment type="function">
    <text evidence="5 6">Cell division inhibitor that blocks the formation of polar Z ring septums. Rapidly oscillates between the poles of the cell to destabilize FtsZ filaments that have formed before they mature into polar Z rings. Prevents FtsZ polymerization.</text>
</comment>
<dbReference type="Gene3D" id="3.30.70.260">
    <property type="match status" value="1"/>
</dbReference>
<dbReference type="GO" id="GO:0000902">
    <property type="term" value="P:cell morphogenesis"/>
    <property type="evidence" value="ECO:0007669"/>
    <property type="project" value="InterPro"/>
</dbReference>
<feature type="domain" description="Septum formation inhibitor MinC C-terminal" evidence="8">
    <location>
        <begin position="197"/>
        <end position="298"/>
    </location>
</feature>
<evidence type="ECO:0000313" key="10">
    <source>
        <dbReference type="EMBL" id="SMQ12616.1"/>
    </source>
</evidence>
<dbReference type="NCBIfam" id="TIGR01222">
    <property type="entry name" value="minC"/>
    <property type="match status" value="1"/>
</dbReference>
<dbReference type="InterPro" id="IPR036145">
    <property type="entry name" value="MinC_C_sf"/>
</dbReference>
<keyword evidence="12" id="KW-1185">Reference proteome</keyword>
<dbReference type="InterPro" id="IPR016098">
    <property type="entry name" value="CAP/MinC_C"/>
</dbReference>
<dbReference type="GO" id="GO:0000917">
    <property type="term" value="P:division septum assembly"/>
    <property type="evidence" value="ECO:0007669"/>
    <property type="project" value="UniProtKB-KW"/>
</dbReference>